<name>A0A1I3GJK2_9SPHI</name>
<protein>
    <recommendedName>
        <fullName evidence="1">Phosphotyrosine protein phosphatase I domain-containing protein</fullName>
    </recommendedName>
</protein>
<dbReference type="PIRSF" id="PIRSF029416">
    <property type="entry name" value="UCP029416_PTP"/>
    <property type="match status" value="1"/>
</dbReference>
<keyword evidence="3" id="KW-1185">Reference proteome</keyword>
<dbReference type="InterPro" id="IPR036196">
    <property type="entry name" value="Ptyr_pPase_sf"/>
</dbReference>
<dbReference type="SUPFAM" id="SSF52788">
    <property type="entry name" value="Phosphotyrosine protein phosphatases I"/>
    <property type="match status" value="1"/>
</dbReference>
<dbReference type="InterPro" id="IPR016919">
    <property type="entry name" value="UCP029416_PTP"/>
</dbReference>
<dbReference type="Proteomes" id="UP000198670">
    <property type="component" value="Unassembled WGS sequence"/>
</dbReference>
<dbReference type="InterPro" id="IPR023485">
    <property type="entry name" value="Ptyr_pPase"/>
</dbReference>
<sequence length="130" mass="15217">MSIENESVILNGKKTKRDELLNILFICSRNQWRSRTAEDLFKNHPLHQVRSAGTAPSARIKVSEKAIQWADLILVMEKRHKEILREKFGALIEEKEVMALDIPDEYGYMDPELVEILEWHWQSILGFGKR</sequence>
<evidence type="ECO:0000313" key="3">
    <source>
        <dbReference type="Proteomes" id="UP000198670"/>
    </source>
</evidence>
<dbReference type="RefSeq" id="WP_256213809.1">
    <property type="nucleotide sequence ID" value="NZ_FOQO01000003.1"/>
</dbReference>
<dbReference type="SMART" id="SM00226">
    <property type="entry name" value="LMWPc"/>
    <property type="match status" value="1"/>
</dbReference>
<evidence type="ECO:0000313" key="2">
    <source>
        <dbReference type="EMBL" id="SFI23634.1"/>
    </source>
</evidence>
<organism evidence="2 3">
    <name type="scientific">Parapedobacter indicus</name>
    <dbReference type="NCBI Taxonomy" id="1477437"/>
    <lineage>
        <taxon>Bacteria</taxon>
        <taxon>Pseudomonadati</taxon>
        <taxon>Bacteroidota</taxon>
        <taxon>Sphingobacteriia</taxon>
        <taxon>Sphingobacteriales</taxon>
        <taxon>Sphingobacteriaceae</taxon>
        <taxon>Parapedobacter</taxon>
    </lineage>
</organism>
<reference evidence="2 3" key="1">
    <citation type="submission" date="2016-10" db="EMBL/GenBank/DDBJ databases">
        <authorList>
            <person name="de Groot N.N."/>
        </authorList>
    </citation>
    <scope>NUCLEOTIDE SEQUENCE [LARGE SCALE GENOMIC DNA]</scope>
    <source>
        <strain evidence="2 3">RK1</strain>
    </source>
</reference>
<dbReference type="Gene3D" id="3.40.50.2300">
    <property type="match status" value="1"/>
</dbReference>
<accession>A0A1I3GJK2</accession>
<dbReference type="AlphaFoldDB" id="A0A1I3GJK2"/>
<gene>
    <name evidence="2" type="ORF">SAMN05444682_1033</name>
</gene>
<evidence type="ECO:0000259" key="1">
    <source>
        <dbReference type="SMART" id="SM00226"/>
    </source>
</evidence>
<proteinExistence type="predicted"/>
<feature type="domain" description="Phosphotyrosine protein phosphatase I" evidence="1">
    <location>
        <begin position="21"/>
        <end position="130"/>
    </location>
</feature>
<dbReference type="EMBL" id="FOQO01000003">
    <property type="protein sequence ID" value="SFI23634.1"/>
    <property type="molecule type" value="Genomic_DNA"/>
</dbReference>